<dbReference type="Gene3D" id="3.10.129.10">
    <property type="entry name" value="Hotdog Thioesterase"/>
    <property type="match status" value="1"/>
</dbReference>
<dbReference type="AlphaFoldDB" id="A0AAF1KM95"/>
<name>A0AAF1KM95_9PROT</name>
<dbReference type="EMBL" id="JAAEDH010000014">
    <property type="protein sequence ID" value="MBR0656051.1"/>
    <property type="molecule type" value="Genomic_DNA"/>
</dbReference>
<comment type="caution">
    <text evidence="2">The sequence shown here is derived from an EMBL/GenBank/DDBJ whole genome shotgun (WGS) entry which is preliminary data.</text>
</comment>
<reference evidence="2" key="1">
    <citation type="submission" date="2020-01" db="EMBL/GenBank/DDBJ databases">
        <authorList>
            <person name="Rat A."/>
        </authorList>
    </citation>
    <scope>NUCLEOTIDE SEQUENCE</scope>
    <source>
        <strain evidence="2">LMG 28251</strain>
    </source>
</reference>
<accession>A0AAF1KM95</accession>
<gene>
    <name evidence="2" type="ORF">GXW79_13290</name>
</gene>
<organism evidence="2 3">
    <name type="scientific">Plastoroseomonas arctica</name>
    <dbReference type="NCBI Taxonomy" id="1509237"/>
    <lineage>
        <taxon>Bacteria</taxon>
        <taxon>Pseudomonadati</taxon>
        <taxon>Pseudomonadota</taxon>
        <taxon>Alphaproteobacteria</taxon>
        <taxon>Acetobacterales</taxon>
        <taxon>Acetobacteraceae</taxon>
        <taxon>Plastoroseomonas</taxon>
    </lineage>
</organism>
<dbReference type="Pfam" id="PF01575">
    <property type="entry name" value="MaoC_dehydratas"/>
    <property type="match status" value="1"/>
</dbReference>
<dbReference type="InterPro" id="IPR029069">
    <property type="entry name" value="HotDog_dom_sf"/>
</dbReference>
<evidence type="ECO:0000313" key="2">
    <source>
        <dbReference type="EMBL" id="MBR0656051.1"/>
    </source>
</evidence>
<evidence type="ECO:0000259" key="1">
    <source>
        <dbReference type="Pfam" id="PF01575"/>
    </source>
</evidence>
<dbReference type="RefSeq" id="WP_211874891.1">
    <property type="nucleotide sequence ID" value="NZ_JAAEDH010000014.1"/>
</dbReference>
<keyword evidence="3" id="KW-1185">Reference proteome</keyword>
<protein>
    <submittedName>
        <fullName evidence="2">Acyl dehydratase</fullName>
    </submittedName>
</protein>
<reference evidence="2" key="2">
    <citation type="journal article" date="2021" name="Syst. Appl. Microbiol.">
        <title>Roseomonas hellenica sp. nov., isolated from roots of wild-growing Alkanna tinctoria.</title>
        <authorList>
            <person name="Rat A."/>
            <person name="Naranjo H.D."/>
            <person name="Lebbe L."/>
            <person name="Cnockaert M."/>
            <person name="Krigas N."/>
            <person name="Grigoriadou K."/>
            <person name="Maloupa E."/>
            <person name="Willems A."/>
        </authorList>
    </citation>
    <scope>NUCLEOTIDE SEQUENCE</scope>
    <source>
        <strain evidence="2">LMG 28251</strain>
    </source>
</reference>
<sequence length="147" mass="15797">MTPIPSLDAITPGQVFEFGTLTLSEAEIIAFATLYDPQPFHIDPVAAKDSLFGELIASGLHTLSACFGRIMGSGVFGAISEGGNRIDTRWPAPLRPNETIVIRTEVLETKPSRTGRPLGVAVLRHTATRLADGVVVMEATGTHFLRR</sequence>
<dbReference type="SUPFAM" id="SSF54637">
    <property type="entry name" value="Thioesterase/thiol ester dehydrase-isomerase"/>
    <property type="match status" value="1"/>
</dbReference>
<feature type="domain" description="MaoC-like" evidence="1">
    <location>
        <begin position="11"/>
        <end position="113"/>
    </location>
</feature>
<proteinExistence type="predicted"/>
<dbReference type="InterPro" id="IPR002539">
    <property type="entry name" value="MaoC-like_dom"/>
</dbReference>
<dbReference type="Proteomes" id="UP001196068">
    <property type="component" value="Unassembled WGS sequence"/>
</dbReference>
<evidence type="ECO:0000313" key="3">
    <source>
        <dbReference type="Proteomes" id="UP001196068"/>
    </source>
</evidence>